<feature type="transmembrane region" description="Helical" evidence="2">
    <location>
        <begin position="95"/>
        <end position="114"/>
    </location>
</feature>
<feature type="compositionally biased region" description="Low complexity" evidence="1">
    <location>
        <begin position="135"/>
        <end position="146"/>
    </location>
</feature>
<sequence length="279" mass="31566">MNWLFLVLGVVFAIPPLWTWQKIKAKEPTKMTRKAFFICGGFALFFILCYVALAVSKEAVGLIMVLMDLAFFVSLFLTIYYAVKGRKQKGSYKKQLRYSSIAAIGFFALFGLLMTNLPNQDSNDSASSEPKKEQTQSSTKASTKQSTSEKEETSDQLTNSEVKKINRQLVKDLKDDQDDATNGNKNYDWANWVLKIVINKDWQATVYVDGGFTKLSEAARNEVASHVNGLIGRSIVTADVDYSSEQSREGIYMNFHNGPEFLGRSRFTDHTSIKWNKRL</sequence>
<evidence type="ECO:0000256" key="2">
    <source>
        <dbReference type="SAM" id="Phobius"/>
    </source>
</evidence>
<organism evidence="3 4">
    <name type="scientific">Lactobacillus amylovorus</name>
    <dbReference type="NCBI Taxonomy" id="1604"/>
    <lineage>
        <taxon>Bacteria</taxon>
        <taxon>Bacillati</taxon>
        <taxon>Bacillota</taxon>
        <taxon>Bacilli</taxon>
        <taxon>Lactobacillales</taxon>
        <taxon>Lactobacillaceae</taxon>
        <taxon>Lactobacillus</taxon>
    </lineage>
</organism>
<comment type="caution">
    <text evidence="3">The sequence shown here is derived from an EMBL/GenBank/DDBJ whole genome shotgun (WGS) entry which is preliminary data.</text>
</comment>
<evidence type="ECO:0000313" key="4">
    <source>
        <dbReference type="Proteomes" id="UP001141981"/>
    </source>
</evidence>
<gene>
    <name evidence="3" type="ORF">ODU72_02785</name>
</gene>
<evidence type="ECO:0000313" key="3">
    <source>
        <dbReference type="EMBL" id="MDB6257610.1"/>
    </source>
</evidence>
<dbReference type="EMBL" id="JAOTGY010000004">
    <property type="protein sequence ID" value="MDB6257610.1"/>
    <property type="molecule type" value="Genomic_DNA"/>
</dbReference>
<accession>A0A9X3W4W1</accession>
<name>A0A9X3W4W1_LACAM</name>
<feature type="region of interest" description="Disordered" evidence="1">
    <location>
        <begin position="121"/>
        <end position="161"/>
    </location>
</feature>
<feature type="transmembrane region" description="Helical" evidence="2">
    <location>
        <begin position="6"/>
        <end position="23"/>
    </location>
</feature>
<evidence type="ECO:0000256" key="1">
    <source>
        <dbReference type="SAM" id="MobiDB-lite"/>
    </source>
</evidence>
<reference evidence="3" key="1">
    <citation type="journal article" date="2022" name="Microorganisms">
        <title>Antibiotic Susceptibility, Resistance Gene Determinants and Corresponding Genomic Regions in Lactobacillus amylovorus Isolates Derived from Wild Boars and Domestic Pigs.</title>
        <authorList>
            <person name="Moravkova M."/>
            <person name="Kostovova I."/>
            <person name="Kavanova K."/>
            <person name="Pechar R."/>
            <person name="Stanek S."/>
            <person name="Brychta A."/>
            <person name="Zeman M."/>
            <person name="Kubasova T."/>
        </authorList>
    </citation>
    <scope>NUCLEOTIDE SEQUENCE</scope>
    <source>
        <strain evidence="3">M490A</strain>
    </source>
</reference>
<proteinExistence type="predicted"/>
<reference evidence="3" key="2">
    <citation type="submission" date="2022-10" db="EMBL/GenBank/DDBJ databases">
        <authorList>
            <person name="Kostovova I."/>
            <person name="Moravkova M."/>
            <person name="Pechar R."/>
        </authorList>
    </citation>
    <scope>NUCLEOTIDE SEQUENCE</scope>
    <source>
        <strain evidence="3">M490A</strain>
    </source>
</reference>
<dbReference type="AlphaFoldDB" id="A0A9X3W4W1"/>
<protein>
    <submittedName>
        <fullName evidence="3">Uncharacterized protein</fullName>
    </submittedName>
</protein>
<keyword evidence="2" id="KW-0812">Transmembrane</keyword>
<feature type="transmembrane region" description="Helical" evidence="2">
    <location>
        <begin position="35"/>
        <end position="53"/>
    </location>
</feature>
<keyword evidence="2" id="KW-1133">Transmembrane helix</keyword>
<dbReference type="Proteomes" id="UP001141981">
    <property type="component" value="Unassembled WGS sequence"/>
</dbReference>
<dbReference type="RefSeq" id="WP_271880635.1">
    <property type="nucleotide sequence ID" value="NZ_JAOTGY010000004.1"/>
</dbReference>
<feature type="transmembrane region" description="Helical" evidence="2">
    <location>
        <begin position="59"/>
        <end position="83"/>
    </location>
</feature>
<keyword evidence="2" id="KW-0472">Membrane</keyword>